<evidence type="ECO:0008006" key="4">
    <source>
        <dbReference type="Google" id="ProtNLM"/>
    </source>
</evidence>
<organism evidence="2 3">
    <name type="scientific">Algibacter mikhailovii</name>
    <dbReference type="NCBI Taxonomy" id="425498"/>
    <lineage>
        <taxon>Bacteria</taxon>
        <taxon>Pseudomonadati</taxon>
        <taxon>Bacteroidota</taxon>
        <taxon>Flavobacteriia</taxon>
        <taxon>Flavobacteriales</taxon>
        <taxon>Flavobacteriaceae</taxon>
        <taxon>Algibacter</taxon>
    </lineage>
</organism>
<reference evidence="2" key="2">
    <citation type="submission" date="2020-09" db="EMBL/GenBank/DDBJ databases">
        <authorList>
            <person name="Sun Q."/>
            <person name="Kim S."/>
        </authorList>
    </citation>
    <scope>NUCLEOTIDE SEQUENCE</scope>
    <source>
        <strain evidence="2">KCTC 12710</strain>
    </source>
</reference>
<feature type="chain" id="PRO_5037663912" description="Nicotinate-nucleotide adenylyltransferase" evidence="1">
    <location>
        <begin position="20"/>
        <end position="167"/>
    </location>
</feature>
<dbReference type="Gene3D" id="3.10.450.360">
    <property type="match status" value="1"/>
</dbReference>
<dbReference type="RefSeq" id="WP_189359243.1">
    <property type="nucleotide sequence ID" value="NZ_BMWZ01000001.1"/>
</dbReference>
<protein>
    <recommendedName>
        <fullName evidence="4">Nicotinate-nucleotide adenylyltransferase</fullName>
    </recommendedName>
</protein>
<feature type="signal peptide" evidence="1">
    <location>
        <begin position="1"/>
        <end position="19"/>
    </location>
</feature>
<sequence length="167" mass="19551">MKIVLITLLACFTTPLFFAQTIELSETLITLNYKYLDKNEVNNPAQRVKDLESELLKFNHKEELSDLYDDKYDTYSVSFHVPKGKIIAAYDKDGKIVRTIEKYDNVRLPLVVMQSVSKRFPNWGIVEDIYLVKYHCDQDSLKQEYKIKIQNDDETITVRTDENGVFL</sequence>
<dbReference type="AlphaFoldDB" id="A0A918QT28"/>
<dbReference type="EMBL" id="BMWZ01000001">
    <property type="protein sequence ID" value="GGZ71294.1"/>
    <property type="molecule type" value="Genomic_DNA"/>
</dbReference>
<name>A0A918QT28_9FLAO</name>
<keyword evidence="3" id="KW-1185">Reference proteome</keyword>
<comment type="caution">
    <text evidence="2">The sequence shown here is derived from an EMBL/GenBank/DDBJ whole genome shotgun (WGS) entry which is preliminary data.</text>
</comment>
<evidence type="ECO:0000313" key="2">
    <source>
        <dbReference type="EMBL" id="GGZ71294.1"/>
    </source>
</evidence>
<dbReference type="SUPFAM" id="SSF160574">
    <property type="entry name" value="BT0923-like"/>
    <property type="match status" value="1"/>
</dbReference>
<evidence type="ECO:0000256" key="1">
    <source>
        <dbReference type="SAM" id="SignalP"/>
    </source>
</evidence>
<keyword evidence="1" id="KW-0732">Signal</keyword>
<proteinExistence type="predicted"/>
<gene>
    <name evidence="2" type="ORF">GCM10007028_05660</name>
</gene>
<accession>A0A918QT28</accession>
<evidence type="ECO:0000313" key="3">
    <source>
        <dbReference type="Proteomes" id="UP000636004"/>
    </source>
</evidence>
<reference evidence="2" key="1">
    <citation type="journal article" date="2014" name="Int. J. Syst. Evol. Microbiol.">
        <title>Complete genome sequence of Corynebacterium casei LMG S-19264T (=DSM 44701T), isolated from a smear-ripened cheese.</title>
        <authorList>
            <consortium name="US DOE Joint Genome Institute (JGI-PGF)"/>
            <person name="Walter F."/>
            <person name="Albersmeier A."/>
            <person name="Kalinowski J."/>
            <person name="Ruckert C."/>
        </authorList>
    </citation>
    <scope>NUCLEOTIDE SEQUENCE</scope>
    <source>
        <strain evidence="2">KCTC 12710</strain>
    </source>
</reference>
<dbReference type="Proteomes" id="UP000636004">
    <property type="component" value="Unassembled WGS sequence"/>
</dbReference>